<dbReference type="RefSeq" id="WP_093959335.1">
    <property type="nucleotide sequence ID" value="NZ_NEWD01000002.1"/>
</dbReference>
<accession>A0A229W1D2</accession>
<organism evidence="1 2">
    <name type="scientific">Bifidobacterium vansinderenii</name>
    <dbReference type="NCBI Taxonomy" id="1984871"/>
    <lineage>
        <taxon>Bacteria</taxon>
        <taxon>Bacillati</taxon>
        <taxon>Actinomycetota</taxon>
        <taxon>Actinomycetes</taxon>
        <taxon>Bifidobacteriales</taxon>
        <taxon>Bifidobacteriaceae</taxon>
        <taxon>Bifidobacterium</taxon>
    </lineage>
</organism>
<sequence length="407" mass="43796">MSKNRIGGGGLSVTGLKRGHTTLTLTAGNITTSIPVTVIDPQAPSLPTDPSAGVSLDEAHVKYSPQAVKMTAEAGKTVTALLYPDYRGQATPQRVGLWVWVGPENLPSKASGSTYTAVSLGRGNGGGSGTPIIGTDRYKGLFPGWNLCVFDTQAYAVGLTVQWRSETGGSIWVDSLIVEPPTPKAVIVFTHDVAPGQVTQDMIDMYQTRGLVFTWDQSNDSNWTADQVAHLLGAGVTDGGVYSGHPEDIDYDTGDWTVVAERMKHVRDIPSLPRASYVASTRNQLGKAYLERLTDDGWPLIRGNYGGGLGLTIDPTYRSVPTIGYEEASTKLDTYVDLGAIICVTEHKIVADGQGSDTTQIEVSKWTALLDRVKTLVDAGKLECLTMRQLAQRYVPDALHAWDQQTN</sequence>
<evidence type="ECO:0000313" key="1">
    <source>
        <dbReference type="EMBL" id="OXN01671.1"/>
    </source>
</evidence>
<dbReference type="EMBL" id="NEWD01000002">
    <property type="protein sequence ID" value="OXN01671.1"/>
    <property type="molecule type" value="Genomic_DNA"/>
</dbReference>
<dbReference type="Proteomes" id="UP000215433">
    <property type="component" value="Unassembled WGS sequence"/>
</dbReference>
<evidence type="ECO:0000313" key="2">
    <source>
        <dbReference type="Proteomes" id="UP000215433"/>
    </source>
</evidence>
<keyword evidence="2" id="KW-1185">Reference proteome</keyword>
<reference evidence="1 2" key="1">
    <citation type="submission" date="2017-05" db="EMBL/GenBank/DDBJ databases">
        <title>Bifidobacterium vansinderenii sp. nov.</title>
        <authorList>
            <person name="Lugli G.A."/>
            <person name="Duranti S."/>
            <person name="Mangifesta M."/>
        </authorList>
    </citation>
    <scope>NUCLEOTIDE SEQUENCE [LARGE SCALE GENOMIC DNA]</scope>
    <source>
        <strain evidence="1 2">Tam10B</strain>
    </source>
</reference>
<protein>
    <submittedName>
        <fullName evidence="1">Uncharacterized protein</fullName>
    </submittedName>
</protein>
<comment type="caution">
    <text evidence="1">The sequence shown here is derived from an EMBL/GenBank/DDBJ whole genome shotgun (WGS) entry which is preliminary data.</text>
</comment>
<dbReference type="OrthoDB" id="3227955at2"/>
<name>A0A229W1D2_9BIFI</name>
<gene>
    <name evidence="1" type="ORF">Tam10B_0113</name>
</gene>
<dbReference type="AlphaFoldDB" id="A0A229W1D2"/>
<proteinExistence type="predicted"/>